<proteinExistence type="predicted"/>
<organism evidence="2 3">
    <name type="scientific">Mesorhizobium calcicola</name>
    <dbReference type="NCBI Taxonomy" id="1300310"/>
    <lineage>
        <taxon>Bacteria</taxon>
        <taxon>Pseudomonadati</taxon>
        <taxon>Pseudomonadota</taxon>
        <taxon>Alphaproteobacteria</taxon>
        <taxon>Hyphomicrobiales</taxon>
        <taxon>Phyllobacteriaceae</taxon>
        <taxon>Mesorhizobium</taxon>
    </lineage>
</organism>
<reference evidence="3" key="1">
    <citation type="journal article" date="2019" name="Int. J. Syst. Evol. Microbiol.">
        <title>The Global Catalogue of Microorganisms (GCM) 10K type strain sequencing project: providing services to taxonomists for standard genome sequencing and annotation.</title>
        <authorList>
            <consortium name="The Broad Institute Genomics Platform"/>
            <consortium name="The Broad Institute Genome Sequencing Center for Infectious Disease"/>
            <person name="Wu L."/>
            <person name="Ma J."/>
        </authorList>
    </citation>
    <scope>NUCLEOTIDE SEQUENCE [LARGE SCALE GENOMIC DNA]</scope>
    <source>
        <strain evidence="3">CGMCC 1.16226</strain>
    </source>
</reference>
<name>A0ABW4WM69_9HYPH</name>
<evidence type="ECO:0000256" key="1">
    <source>
        <dbReference type="SAM" id="SignalP"/>
    </source>
</evidence>
<accession>A0ABW4WM69</accession>
<feature type="chain" id="PRO_5046715517" evidence="1">
    <location>
        <begin position="23"/>
        <end position="61"/>
    </location>
</feature>
<gene>
    <name evidence="2" type="ORF">ACFSQT_29430</name>
</gene>
<feature type="signal peptide" evidence="1">
    <location>
        <begin position="1"/>
        <end position="22"/>
    </location>
</feature>
<sequence>MAWKKASTLGFAATLFAQAAQAEIQHIVVFKYQANIAADTKADFARRFPALKDVAKRDGHL</sequence>
<dbReference type="EMBL" id="JBHUGY010000051">
    <property type="protein sequence ID" value="MFD2057053.1"/>
    <property type="molecule type" value="Genomic_DNA"/>
</dbReference>
<protein>
    <submittedName>
        <fullName evidence="2">Uncharacterized protein</fullName>
    </submittedName>
</protein>
<dbReference type="Proteomes" id="UP001597349">
    <property type="component" value="Unassembled WGS sequence"/>
</dbReference>
<dbReference type="RefSeq" id="WP_379024735.1">
    <property type="nucleotide sequence ID" value="NZ_JBHUGY010000051.1"/>
</dbReference>
<evidence type="ECO:0000313" key="3">
    <source>
        <dbReference type="Proteomes" id="UP001597349"/>
    </source>
</evidence>
<evidence type="ECO:0000313" key="2">
    <source>
        <dbReference type="EMBL" id="MFD2057053.1"/>
    </source>
</evidence>
<comment type="caution">
    <text evidence="2">The sequence shown here is derived from an EMBL/GenBank/DDBJ whole genome shotgun (WGS) entry which is preliminary data.</text>
</comment>
<keyword evidence="1" id="KW-0732">Signal</keyword>
<keyword evidence="3" id="KW-1185">Reference proteome</keyword>